<feature type="signal peptide" evidence="2">
    <location>
        <begin position="1"/>
        <end position="26"/>
    </location>
</feature>
<keyword evidence="5" id="KW-1185">Reference proteome</keyword>
<dbReference type="InterPro" id="IPR023155">
    <property type="entry name" value="Cyt_c-552/4"/>
</dbReference>
<dbReference type="Gene3D" id="1.10.1130.10">
    <property type="entry name" value="Flavocytochrome C3, Chain A"/>
    <property type="match status" value="1"/>
</dbReference>
<feature type="domain" description="Cytochrome c-552/4" evidence="3">
    <location>
        <begin position="171"/>
        <end position="213"/>
    </location>
</feature>
<protein>
    <submittedName>
        <fullName evidence="4">Multiheme c-type cytochrome</fullName>
    </submittedName>
</protein>
<dbReference type="InterPro" id="IPR051829">
    <property type="entry name" value="Multiheme_Cytochr_ET"/>
</dbReference>
<gene>
    <name evidence="4" type="ORF">PQO05_22050</name>
</gene>
<proteinExistence type="predicted"/>
<sequence length="413" mass="46066">MSKKRVLRIAAVFLLPLTLIFSQCFNNSDKKATDPRGELYAGSASCVKCHKDISHSFLGTAHYFSSRPASLKNIQGSFNKDSNTVVYNDSLKVVMEKLHAGLYQTAYLKGKQIESQPFDIVFGSSKAQTYIFWKGNEPHELPISYFNGLHNWTISPGYDGDVADYSRPIISRCFQCHSSYINDAPQQTQSLHHVAAFDKSSLIMGIDCERCHGPGANHVNFHTEFPEQKVAKYITKFSALTRSQKLDACGVCHSSSREQFQTSAFKFKMGDTLAKFKEPNFLPEDPNPPTLDVHGNQNGLLATSQCFIKSNMDCSNCHNTHVNESANMAVYSQRCMVCHSEAKHNFCTMAPKLGAVIKNNCIDCHMPLKPSNLITVAGSGGKMIVPYMVRTHHIAVYPQESQKIAAFIKEQEK</sequence>
<evidence type="ECO:0000313" key="5">
    <source>
        <dbReference type="Proteomes" id="UP001216139"/>
    </source>
</evidence>
<dbReference type="Pfam" id="PF13435">
    <property type="entry name" value="Cytochrome_C554"/>
    <property type="match status" value="1"/>
</dbReference>
<evidence type="ECO:0000256" key="2">
    <source>
        <dbReference type="SAM" id="SignalP"/>
    </source>
</evidence>
<dbReference type="Gene3D" id="3.90.10.10">
    <property type="entry name" value="Cytochrome C3"/>
    <property type="match status" value="1"/>
</dbReference>
<dbReference type="RefSeq" id="WP_273629612.1">
    <property type="nucleotide sequence ID" value="NZ_CP117167.1"/>
</dbReference>
<dbReference type="PANTHER" id="PTHR35038:SF8">
    <property type="entry name" value="C-TYPE POLYHEME CYTOCHROME OMCC"/>
    <property type="match status" value="1"/>
</dbReference>
<dbReference type="InterPro" id="IPR036280">
    <property type="entry name" value="Multihaem_cyt_sf"/>
</dbReference>
<dbReference type="PANTHER" id="PTHR35038">
    <property type="entry name" value="DISSIMILATORY SULFITE REDUCTASE SIRA"/>
    <property type="match status" value="1"/>
</dbReference>
<organism evidence="4 5">
    <name type="scientific">Mucilaginibacter jinjuensis</name>
    <dbReference type="NCBI Taxonomy" id="1176721"/>
    <lineage>
        <taxon>Bacteria</taxon>
        <taxon>Pseudomonadati</taxon>
        <taxon>Bacteroidota</taxon>
        <taxon>Sphingobacteriia</taxon>
        <taxon>Sphingobacteriales</taxon>
        <taxon>Sphingobacteriaceae</taxon>
        <taxon>Mucilaginibacter</taxon>
    </lineage>
</organism>
<reference evidence="4 5" key="1">
    <citation type="submission" date="2023-02" db="EMBL/GenBank/DDBJ databases">
        <title>Genome sequence of Mucilaginibacter jinjuensis strain KACC 16571.</title>
        <authorList>
            <person name="Kim S."/>
            <person name="Heo J."/>
            <person name="Kwon S.-W."/>
        </authorList>
    </citation>
    <scope>NUCLEOTIDE SEQUENCE [LARGE SCALE GENOMIC DNA]</scope>
    <source>
        <strain evidence="4 5">KACC 16571</strain>
    </source>
</reference>
<accession>A0ABY7T508</accession>
<dbReference type="EMBL" id="CP117167">
    <property type="protein sequence ID" value="WCT11426.1"/>
    <property type="molecule type" value="Genomic_DNA"/>
</dbReference>
<dbReference type="SUPFAM" id="SSF48695">
    <property type="entry name" value="Multiheme cytochromes"/>
    <property type="match status" value="1"/>
</dbReference>
<evidence type="ECO:0000313" key="4">
    <source>
        <dbReference type="EMBL" id="WCT11426.1"/>
    </source>
</evidence>
<name>A0ABY7T508_9SPHI</name>
<evidence type="ECO:0000256" key="1">
    <source>
        <dbReference type="ARBA" id="ARBA00022729"/>
    </source>
</evidence>
<dbReference type="Proteomes" id="UP001216139">
    <property type="component" value="Chromosome"/>
</dbReference>
<keyword evidence="1 2" id="KW-0732">Signal</keyword>
<feature type="chain" id="PRO_5045387042" evidence="2">
    <location>
        <begin position="27"/>
        <end position="413"/>
    </location>
</feature>
<evidence type="ECO:0000259" key="3">
    <source>
        <dbReference type="Pfam" id="PF13435"/>
    </source>
</evidence>